<dbReference type="InterPro" id="IPR038054">
    <property type="entry name" value="LD_TPept-like_central_sf"/>
</dbReference>
<evidence type="ECO:0000313" key="9">
    <source>
        <dbReference type="EMBL" id="NBI35056.1"/>
    </source>
</evidence>
<name>A0A7C9JEB4_9BACT</name>
<dbReference type="GO" id="GO:0005576">
    <property type="term" value="C:extracellular region"/>
    <property type="evidence" value="ECO:0007669"/>
    <property type="project" value="TreeGrafter"/>
</dbReference>
<feature type="active site" description="Nucleophile" evidence="7">
    <location>
        <position position="462"/>
    </location>
</feature>
<dbReference type="PANTHER" id="PTHR30582">
    <property type="entry name" value="L,D-TRANSPEPTIDASE"/>
    <property type="match status" value="1"/>
</dbReference>
<dbReference type="Gene3D" id="2.40.440.10">
    <property type="entry name" value="L,D-transpeptidase catalytic domain-like"/>
    <property type="match status" value="1"/>
</dbReference>
<dbReference type="GO" id="GO:0071972">
    <property type="term" value="F:peptidoglycan L,D-transpeptidase activity"/>
    <property type="evidence" value="ECO:0007669"/>
    <property type="project" value="TreeGrafter"/>
</dbReference>
<evidence type="ECO:0000256" key="4">
    <source>
        <dbReference type="ARBA" id="ARBA00022960"/>
    </source>
</evidence>
<evidence type="ECO:0000256" key="1">
    <source>
        <dbReference type="ARBA" id="ARBA00004752"/>
    </source>
</evidence>
<comment type="similarity">
    <text evidence="2">Belongs to the YkuD family.</text>
</comment>
<dbReference type="GO" id="GO:0018104">
    <property type="term" value="P:peptidoglycan-protein cross-linking"/>
    <property type="evidence" value="ECO:0007669"/>
    <property type="project" value="TreeGrafter"/>
</dbReference>
<reference evidence="9" key="1">
    <citation type="submission" date="2018-08" db="EMBL/GenBank/DDBJ databases">
        <title>Murine metabolic-syndrome-specific gut microbial biobank.</title>
        <authorList>
            <person name="Liu C."/>
        </authorList>
    </citation>
    <scope>NUCLEOTIDE SEQUENCE [LARGE SCALE GENOMIC DNA]</scope>
    <source>
        <strain evidence="9">Z82</strain>
    </source>
</reference>
<dbReference type="PANTHER" id="PTHR30582:SF33">
    <property type="entry name" value="EXPORTED PROTEIN"/>
    <property type="match status" value="1"/>
</dbReference>
<gene>
    <name evidence="9" type="ORF">D1639_08465</name>
</gene>
<evidence type="ECO:0000256" key="7">
    <source>
        <dbReference type="PROSITE-ProRule" id="PRU01373"/>
    </source>
</evidence>
<proteinExistence type="inferred from homology"/>
<dbReference type="PROSITE" id="PS52029">
    <property type="entry name" value="LD_TPASE"/>
    <property type="match status" value="1"/>
</dbReference>
<accession>A0A7C9JEB4</accession>
<keyword evidence="5 7" id="KW-0573">Peptidoglycan synthesis</keyword>
<dbReference type="CDD" id="cd16913">
    <property type="entry name" value="YkuD_like"/>
    <property type="match status" value="1"/>
</dbReference>
<dbReference type="EMBL" id="QWKH01000070">
    <property type="protein sequence ID" value="NBI35056.1"/>
    <property type="molecule type" value="Genomic_DNA"/>
</dbReference>
<feature type="active site" description="Proton donor/acceptor" evidence="7">
    <location>
        <position position="439"/>
    </location>
</feature>
<dbReference type="GO" id="GO:0008360">
    <property type="term" value="P:regulation of cell shape"/>
    <property type="evidence" value="ECO:0007669"/>
    <property type="project" value="UniProtKB-UniRule"/>
</dbReference>
<keyword evidence="4 7" id="KW-0133">Cell shape</keyword>
<sequence>MRRASRMYTLRIVAVVAFAVLLIAGYGWGTAKYRGSFYPATSAYGVGFGSVDVQQVHPLAQEALSVYSLHVSGEGLDLTIPGSDISLAFASDDIGRDVLDAQGTLLWPVSALLPHDASEFFGVVYDREALLGILREAVASGNEAVQQAADPDIAFDEARGQWVYEPAEASAVIDADALAAACEGAISSYQPELVVPAECVAQSGPPADAEKKRQAAQRANELCAAYDVSFTLGDSASFRVGAAQAAQWITFGEDYEASIDQGKVDEWLDTLRGLLSGASTRTYVRPDGKVCTVEGGDYLWRAQDADGAVEAVRAALEGDASDTSIPCSVVGNGFLGIPGADWGPRYVDVDMTEQHARFYDDGGDLVWESDIITGVWGTQYETPTGVYTVTEKLSPAQLRSVGTLEYIDENGNLQVEEDHLFGRDVDYWMPFIGTFIGLHDAWWQTEFGGELYKDGYFGSGGCVNLPTEKAAELYGMLEPGDVVVTHY</sequence>
<dbReference type="GO" id="GO:0016740">
    <property type="term" value="F:transferase activity"/>
    <property type="evidence" value="ECO:0007669"/>
    <property type="project" value="UniProtKB-KW"/>
</dbReference>
<comment type="pathway">
    <text evidence="1 7">Cell wall biogenesis; peptidoglycan biosynthesis.</text>
</comment>
<feature type="domain" description="L,D-TPase catalytic" evidence="8">
    <location>
        <begin position="345"/>
        <end position="486"/>
    </location>
</feature>
<evidence type="ECO:0000256" key="6">
    <source>
        <dbReference type="ARBA" id="ARBA00023316"/>
    </source>
</evidence>
<dbReference type="InterPro" id="IPR050979">
    <property type="entry name" value="LD-transpeptidase"/>
</dbReference>
<dbReference type="AlphaFoldDB" id="A0A7C9JEB4"/>
<organism evidence="9">
    <name type="scientific">Muribaculaceae bacterium Z82</name>
    <dbReference type="NCBI Taxonomy" id="2304548"/>
    <lineage>
        <taxon>Bacteria</taxon>
        <taxon>Pseudomonadati</taxon>
        <taxon>Bacteroidota</taxon>
        <taxon>Bacteroidia</taxon>
        <taxon>Bacteroidales</taxon>
        <taxon>Muribaculaceae</taxon>
    </lineage>
</organism>
<dbReference type="GO" id="GO:0071555">
    <property type="term" value="P:cell wall organization"/>
    <property type="evidence" value="ECO:0007669"/>
    <property type="project" value="UniProtKB-UniRule"/>
</dbReference>
<comment type="caution">
    <text evidence="9">The sequence shown here is derived from an EMBL/GenBank/DDBJ whole genome shotgun (WGS) entry which is preliminary data.</text>
</comment>
<dbReference type="InterPro" id="IPR005490">
    <property type="entry name" value="LD_TPept_cat_dom"/>
</dbReference>
<dbReference type="Gene3D" id="3.10.20.800">
    <property type="match status" value="1"/>
</dbReference>
<dbReference type="InterPro" id="IPR038063">
    <property type="entry name" value="Transpep_catalytic_dom"/>
</dbReference>
<protein>
    <submittedName>
        <fullName evidence="9">Murein L,D-transpeptidase</fullName>
    </submittedName>
</protein>
<keyword evidence="3" id="KW-0808">Transferase</keyword>
<dbReference type="SUPFAM" id="SSF143985">
    <property type="entry name" value="L,D-transpeptidase pre-catalytic domain-like"/>
    <property type="match status" value="1"/>
</dbReference>
<evidence type="ECO:0000256" key="5">
    <source>
        <dbReference type="ARBA" id="ARBA00022984"/>
    </source>
</evidence>
<dbReference type="UniPathway" id="UPA00219"/>
<dbReference type="Pfam" id="PF03734">
    <property type="entry name" value="YkuD"/>
    <property type="match status" value="1"/>
</dbReference>
<dbReference type="SUPFAM" id="SSF141523">
    <property type="entry name" value="L,D-transpeptidase catalytic domain-like"/>
    <property type="match status" value="1"/>
</dbReference>
<evidence type="ECO:0000256" key="3">
    <source>
        <dbReference type="ARBA" id="ARBA00022679"/>
    </source>
</evidence>
<keyword evidence="6 7" id="KW-0961">Cell wall biogenesis/degradation</keyword>
<evidence type="ECO:0000259" key="8">
    <source>
        <dbReference type="PROSITE" id="PS52029"/>
    </source>
</evidence>
<evidence type="ECO:0000256" key="2">
    <source>
        <dbReference type="ARBA" id="ARBA00005992"/>
    </source>
</evidence>